<evidence type="ECO:0000313" key="5">
    <source>
        <dbReference type="Proteomes" id="UP000198802"/>
    </source>
</evidence>
<dbReference type="EMBL" id="FAOZ01000018">
    <property type="protein sequence ID" value="CUU58339.1"/>
    <property type="molecule type" value="Genomic_DNA"/>
</dbReference>
<dbReference type="RefSeq" id="WP_278184651.1">
    <property type="nucleotide sequence ID" value="NZ_FAOZ01000018.1"/>
</dbReference>
<dbReference type="GO" id="GO:0005829">
    <property type="term" value="C:cytosol"/>
    <property type="evidence" value="ECO:0007669"/>
    <property type="project" value="TreeGrafter"/>
</dbReference>
<organism evidence="4 5">
    <name type="scientific">Parafrankia irregularis</name>
    <dbReference type="NCBI Taxonomy" id="795642"/>
    <lineage>
        <taxon>Bacteria</taxon>
        <taxon>Bacillati</taxon>
        <taxon>Actinomycetota</taxon>
        <taxon>Actinomycetes</taxon>
        <taxon>Frankiales</taxon>
        <taxon>Frankiaceae</taxon>
        <taxon>Parafrankia</taxon>
    </lineage>
</organism>
<dbReference type="PANTHER" id="PTHR46797:SF1">
    <property type="entry name" value="METHYLPHOSPHONATE SYNTHASE"/>
    <property type="match status" value="1"/>
</dbReference>
<dbReference type="PANTHER" id="PTHR46797">
    <property type="entry name" value="HTH-TYPE TRANSCRIPTIONAL REGULATOR"/>
    <property type="match status" value="1"/>
</dbReference>
<sequence length="221" mass="23017">MTTTDGPVAGAREAVTPPLRDLYGEALRRLRREQGRTLRDVADAAQVSMPYLSEVERGRKEASSEVLAAICRALGIRLVDLLVVVMGELVRYEPLPAQPARPVGFVSSSYSPSSSFSAGFGVSAVRSVGGLVGQAGQVGVAGPHEIVSGGFSGPHVVLGRHLARRALARHRYPLSPRPGLQRRPAVRPGAAGLAVPPASGGSGHPGFGSRSAVAWHAVVAR</sequence>
<reference evidence="5" key="1">
    <citation type="submission" date="2015-11" db="EMBL/GenBank/DDBJ databases">
        <authorList>
            <person name="Varghese N."/>
        </authorList>
    </citation>
    <scope>NUCLEOTIDE SEQUENCE [LARGE SCALE GENOMIC DNA]</scope>
    <source>
        <strain evidence="5">DSM 45899</strain>
    </source>
</reference>
<dbReference type="PROSITE" id="PS50943">
    <property type="entry name" value="HTH_CROC1"/>
    <property type="match status" value="1"/>
</dbReference>
<dbReference type="InterPro" id="IPR001387">
    <property type="entry name" value="Cro/C1-type_HTH"/>
</dbReference>
<dbReference type="InterPro" id="IPR010982">
    <property type="entry name" value="Lambda_DNA-bd_dom_sf"/>
</dbReference>
<feature type="domain" description="HTH cro/C1-type" evidence="3">
    <location>
        <begin position="27"/>
        <end position="81"/>
    </location>
</feature>
<evidence type="ECO:0000259" key="3">
    <source>
        <dbReference type="PROSITE" id="PS50943"/>
    </source>
</evidence>
<accession>A0A0S4QS67</accession>
<dbReference type="AlphaFoldDB" id="A0A0S4QS67"/>
<dbReference type="SUPFAM" id="SSF47413">
    <property type="entry name" value="lambda repressor-like DNA-binding domains"/>
    <property type="match status" value="1"/>
</dbReference>
<dbReference type="Gene3D" id="1.10.260.40">
    <property type="entry name" value="lambda repressor-like DNA-binding domains"/>
    <property type="match status" value="1"/>
</dbReference>
<dbReference type="Pfam" id="PF01381">
    <property type="entry name" value="HTH_3"/>
    <property type="match status" value="1"/>
</dbReference>
<gene>
    <name evidence="4" type="ORF">Ga0074812_118111</name>
</gene>
<dbReference type="InterPro" id="IPR050807">
    <property type="entry name" value="TransReg_Diox_bact_type"/>
</dbReference>
<dbReference type="CDD" id="cd00093">
    <property type="entry name" value="HTH_XRE"/>
    <property type="match status" value="1"/>
</dbReference>
<dbReference type="GO" id="GO:0003700">
    <property type="term" value="F:DNA-binding transcription factor activity"/>
    <property type="evidence" value="ECO:0007669"/>
    <property type="project" value="TreeGrafter"/>
</dbReference>
<dbReference type="SMART" id="SM00530">
    <property type="entry name" value="HTH_XRE"/>
    <property type="match status" value="1"/>
</dbReference>
<evidence type="ECO:0000313" key="4">
    <source>
        <dbReference type="EMBL" id="CUU58339.1"/>
    </source>
</evidence>
<name>A0A0S4QS67_9ACTN</name>
<proteinExistence type="predicted"/>
<protein>
    <submittedName>
        <fullName evidence="4">Helix-turn-helix domain-containing protein</fullName>
    </submittedName>
</protein>
<keyword evidence="5" id="KW-1185">Reference proteome</keyword>
<evidence type="ECO:0000256" key="1">
    <source>
        <dbReference type="ARBA" id="ARBA00023125"/>
    </source>
</evidence>
<dbReference type="GO" id="GO:0003677">
    <property type="term" value="F:DNA binding"/>
    <property type="evidence" value="ECO:0007669"/>
    <property type="project" value="UniProtKB-KW"/>
</dbReference>
<dbReference type="Proteomes" id="UP000198802">
    <property type="component" value="Unassembled WGS sequence"/>
</dbReference>
<feature type="region of interest" description="Disordered" evidence="2">
    <location>
        <begin position="173"/>
        <end position="207"/>
    </location>
</feature>
<evidence type="ECO:0000256" key="2">
    <source>
        <dbReference type="SAM" id="MobiDB-lite"/>
    </source>
</evidence>
<keyword evidence="1" id="KW-0238">DNA-binding</keyword>